<feature type="transmembrane region" description="Helical" evidence="7">
    <location>
        <begin position="401"/>
        <end position="421"/>
    </location>
</feature>
<evidence type="ECO:0000256" key="4">
    <source>
        <dbReference type="ARBA" id="ARBA00022989"/>
    </source>
</evidence>
<feature type="domain" description="MacB-like periplasmic core" evidence="9">
    <location>
        <begin position="65"/>
        <end position="275"/>
    </location>
</feature>
<feature type="region of interest" description="Disordered" evidence="6">
    <location>
        <begin position="1"/>
        <end position="36"/>
    </location>
</feature>
<dbReference type="Pfam" id="PF12704">
    <property type="entry name" value="MacB_PCD"/>
    <property type="match status" value="1"/>
</dbReference>
<feature type="transmembrane region" description="Helical" evidence="7">
    <location>
        <begin position="351"/>
        <end position="381"/>
    </location>
</feature>
<dbReference type="EMBL" id="ATCF01000021">
    <property type="protein sequence ID" value="EPD98717.1"/>
    <property type="molecule type" value="Genomic_DNA"/>
</dbReference>
<sequence length="439" mass="46652">MLPSRNWPALPAKHRRKDLESMTNPQPSQNVAGQPAKAAGEYKPLTTFTIAAANVTQRPLRSILLGLIAAVFTFLLFSSAMVTANLEAGISSLAARMGADVLVVPQGQGKKIQSVILRAEPSTFYLDGKLLDVVQKLPGVAKASGQLFISSLDAQCCSVKVQLIGIDEATDFVIAPWLKHAADKPLSGNDVIVGDYIYGEIGSTLKFFDQEYRIVGRLAPTGMGFDSSIFMTLDAARRAGRAASPDRADEMAQSLSAILVRVNPGVDPITVSDELLDQLGLKANVNFVFASNMMSDTSAKLQKVVSVMYTAAGGFWAAAAVIMLIVYFFAFSERQREFATLRALGASRGKVVGIVLAEAFIISMLGSAVGIGLAALVLSNFSTVIAHAIGLPYLAPETGSWLRALAASVAAGILTVPLASLPTAWRIGRSDIFTTLRED</sequence>
<proteinExistence type="predicted"/>
<dbReference type="InterPro" id="IPR003838">
    <property type="entry name" value="ABC3_permease_C"/>
</dbReference>
<gene>
    <name evidence="10" type="ORF">HMPREF1476_01459</name>
</gene>
<protein>
    <recommendedName>
        <fullName evidence="12">ABC3 transporter permease protein domain-containing protein</fullName>
    </recommendedName>
</protein>
<name>S3BXE7_9BURK</name>
<comment type="caution">
    <text evidence="10">The sequence shown here is derived from an EMBL/GenBank/DDBJ whole genome shotgun (WGS) entry which is preliminary data.</text>
</comment>
<dbReference type="PANTHER" id="PTHR43738:SF2">
    <property type="entry name" value="ABC TRANSPORTER PERMEASE"/>
    <property type="match status" value="1"/>
</dbReference>
<evidence type="ECO:0000256" key="7">
    <source>
        <dbReference type="SAM" id="Phobius"/>
    </source>
</evidence>
<dbReference type="eggNOG" id="COG0577">
    <property type="taxonomic scope" value="Bacteria"/>
</dbReference>
<keyword evidence="11" id="KW-1185">Reference proteome</keyword>
<feature type="transmembrane region" description="Helical" evidence="7">
    <location>
        <begin position="63"/>
        <end position="82"/>
    </location>
</feature>
<dbReference type="PATRIC" id="fig|1203554.3.peg.1532"/>
<evidence type="ECO:0000313" key="11">
    <source>
        <dbReference type="Proteomes" id="UP000014400"/>
    </source>
</evidence>
<evidence type="ECO:0000313" key="10">
    <source>
        <dbReference type="EMBL" id="EPD98717.1"/>
    </source>
</evidence>
<dbReference type="PANTHER" id="PTHR43738">
    <property type="entry name" value="ABC TRANSPORTER, MEMBRANE PROTEIN"/>
    <property type="match status" value="1"/>
</dbReference>
<reference evidence="10 11" key="1">
    <citation type="submission" date="2013-04" db="EMBL/GenBank/DDBJ databases">
        <title>The Genome Sequence of Sutterella wadsworthensis HGA0223.</title>
        <authorList>
            <consortium name="The Broad Institute Genomics Platform"/>
            <person name="Earl A."/>
            <person name="Ward D."/>
            <person name="Feldgarden M."/>
            <person name="Gevers D."/>
            <person name="Schmidt T.M."/>
            <person name="Dover J."/>
            <person name="Dai D."/>
            <person name="Walker B."/>
            <person name="Young S."/>
            <person name="Zeng Q."/>
            <person name="Gargeya S."/>
            <person name="Fitzgerald M."/>
            <person name="Haas B."/>
            <person name="Abouelleil A."/>
            <person name="Allen A.W."/>
            <person name="Alvarado L."/>
            <person name="Arachchi H.M."/>
            <person name="Berlin A.M."/>
            <person name="Chapman S.B."/>
            <person name="Gainer-Dewar J."/>
            <person name="Goldberg J."/>
            <person name="Griggs A."/>
            <person name="Gujja S."/>
            <person name="Hansen M."/>
            <person name="Howarth C."/>
            <person name="Imamovic A."/>
            <person name="Ireland A."/>
            <person name="Larimer J."/>
            <person name="McCowan C."/>
            <person name="Murphy C."/>
            <person name="Pearson M."/>
            <person name="Poon T.W."/>
            <person name="Priest M."/>
            <person name="Roberts A."/>
            <person name="Saif S."/>
            <person name="Shea T."/>
            <person name="Sisk P."/>
            <person name="Sykes S."/>
            <person name="Wortman J."/>
            <person name="Nusbaum C."/>
            <person name="Birren B."/>
        </authorList>
    </citation>
    <scope>NUCLEOTIDE SEQUENCE [LARGE SCALE GENOMIC DNA]</scope>
    <source>
        <strain evidence="10 11">HGA0223</strain>
    </source>
</reference>
<keyword evidence="2" id="KW-1003">Cell membrane</keyword>
<evidence type="ECO:0000256" key="1">
    <source>
        <dbReference type="ARBA" id="ARBA00004651"/>
    </source>
</evidence>
<evidence type="ECO:0000256" key="6">
    <source>
        <dbReference type="SAM" id="MobiDB-lite"/>
    </source>
</evidence>
<dbReference type="STRING" id="1203554.HMPREF1476_01459"/>
<evidence type="ECO:0000259" key="9">
    <source>
        <dbReference type="Pfam" id="PF12704"/>
    </source>
</evidence>
<evidence type="ECO:0000256" key="3">
    <source>
        <dbReference type="ARBA" id="ARBA00022692"/>
    </source>
</evidence>
<evidence type="ECO:0000256" key="5">
    <source>
        <dbReference type="ARBA" id="ARBA00023136"/>
    </source>
</evidence>
<keyword evidence="5 7" id="KW-0472">Membrane</keyword>
<dbReference type="Pfam" id="PF02687">
    <property type="entry name" value="FtsX"/>
    <property type="match status" value="1"/>
</dbReference>
<evidence type="ECO:0008006" key="12">
    <source>
        <dbReference type="Google" id="ProtNLM"/>
    </source>
</evidence>
<organism evidence="10 11">
    <name type="scientific">Sutterella wadsworthensis HGA0223</name>
    <dbReference type="NCBI Taxonomy" id="1203554"/>
    <lineage>
        <taxon>Bacteria</taxon>
        <taxon>Pseudomonadati</taxon>
        <taxon>Pseudomonadota</taxon>
        <taxon>Betaproteobacteria</taxon>
        <taxon>Burkholderiales</taxon>
        <taxon>Sutterellaceae</taxon>
        <taxon>Sutterella</taxon>
    </lineage>
</organism>
<keyword evidence="4 7" id="KW-1133">Transmembrane helix</keyword>
<feature type="compositionally biased region" description="Polar residues" evidence="6">
    <location>
        <begin position="21"/>
        <end position="32"/>
    </location>
</feature>
<accession>S3BXE7</accession>
<dbReference type="InterPro" id="IPR051125">
    <property type="entry name" value="ABC-4/HrtB_transporter"/>
</dbReference>
<dbReference type="HOGENOM" id="CLU_055576_0_0_4"/>
<comment type="subcellular location">
    <subcellularLocation>
        <location evidence="1">Cell membrane</location>
        <topology evidence="1">Multi-pass membrane protein</topology>
    </subcellularLocation>
</comment>
<evidence type="ECO:0000259" key="8">
    <source>
        <dbReference type="Pfam" id="PF02687"/>
    </source>
</evidence>
<dbReference type="AlphaFoldDB" id="S3BXE7"/>
<keyword evidence="3 7" id="KW-0812">Transmembrane</keyword>
<dbReference type="Proteomes" id="UP000014400">
    <property type="component" value="Unassembled WGS sequence"/>
</dbReference>
<dbReference type="InterPro" id="IPR025857">
    <property type="entry name" value="MacB_PCD"/>
</dbReference>
<evidence type="ECO:0000256" key="2">
    <source>
        <dbReference type="ARBA" id="ARBA00022475"/>
    </source>
</evidence>
<dbReference type="GO" id="GO:0005886">
    <property type="term" value="C:plasma membrane"/>
    <property type="evidence" value="ECO:0007669"/>
    <property type="project" value="UniProtKB-SubCell"/>
</dbReference>
<feature type="transmembrane region" description="Helical" evidence="7">
    <location>
        <begin position="307"/>
        <end position="330"/>
    </location>
</feature>
<feature type="domain" description="ABC3 transporter permease C-terminal" evidence="8">
    <location>
        <begin position="311"/>
        <end position="426"/>
    </location>
</feature>